<feature type="region of interest" description="Disordered" evidence="1">
    <location>
        <begin position="75"/>
        <end position="111"/>
    </location>
</feature>
<protein>
    <submittedName>
        <fullName evidence="2">Uncharacterized protein</fullName>
    </submittedName>
</protein>
<dbReference type="AlphaFoldDB" id="A0AAD2I196"/>
<evidence type="ECO:0000313" key="3">
    <source>
        <dbReference type="Proteomes" id="UP001295794"/>
    </source>
</evidence>
<feature type="compositionally biased region" description="Basic residues" evidence="1">
    <location>
        <begin position="25"/>
        <end position="35"/>
    </location>
</feature>
<feature type="region of interest" description="Disordered" evidence="1">
    <location>
        <begin position="16"/>
        <end position="35"/>
    </location>
</feature>
<reference evidence="2" key="1">
    <citation type="submission" date="2023-11" db="EMBL/GenBank/DDBJ databases">
        <authorList>
            <person name="De Vega J J."/>
            <person name="De Vega J J."/>
        </authorList>
    </citation>
    <scope>NUCLEOTIDE SEQUENCE</scope>
</reference>
<feature type="non-terminal residue" evidence="2">
    <location>
        <position position="1"/>
    </location>
</feature>
<name>A0AAD2I196_9AGAR</name>
<gene>
    <name evidence="2" type="ORF">MYCIT1_LOCUS37966</name>
</gene>
<dbReference type="EMBL" id="CAVNYO010000480">
    <property type="protein sequence ID" value="CAK5284613.1"/>
    <property type="molecule type" value="Genomic_DNA"/>
</dbReference>
<feature type="compositionally biased region" description="Basic and acidic residues" evidence="1">
    <location>
        <begin position="97"/>
        <end position="111"/>
    </location>
</feature>
<feature type="non-terminal residue" evidence="2">
    <location>
        <position position="111"/>
    </location>
</feature>
<sequence>VDARQTGFDLRRVIFGTSEQETKPTRGHPAHRARGGRGHFAACALGSMTTISSRCAVRQTSLRCDLQSGGCPSLLLPENPSRGKLMRERMGNSPTAQKRDQPHITGKHEGV</sequence>
<organism evidence="2 3">
    <name type="scientific">Mycena citricolor</name>
    <dbReference type="NCBI Taxonomy" id="2018698"/>
    <lineage>
        <taxon>Eukaryota</taxon>
        <taxon>Fungi</taxon>
        <taxon>Dikarya</taxon>
        <taxon>Basidiomycota</taxon>
        <taxon>Agaricomycotina</taxon>
        <taxon>Agaricomycetes</taxon>
        <taxon>Agaricomycetidae</taxon>
        <taxon>Agaricales</taxon>
        <taxon>Marasmiineae</taxon>
        <taxon>Mycenaceae</taxon>
        <taxon>Mycena</taxon>
    </lineage>
</organism>
<proteinExistence type="predicted"/>
<evidence type="ECO:0000256" key="1">
    <source>
        <dbReference type="SAM" id="MobiDB-lite"/>
    </source>
</evidence>
<accession>A0AAD2I196</accession>
<evidence type="ECO:0000313" key="2">
    <source>
        <dbReference type="EMBL" id="CAK5284613.1"/>
    </source>
</evidence>
<comment type="caution">
    <text evidence="2">The sequence shown here is derived from an EMBL/GenBank/DDBJ whole genome shotgun (WGS) entry which is preliminary data.</text>
</comment>
<dbReference type="Proteomes" id="UP001295794">
    <property type="component" value="Unassembled WGS sequence"/>
</dbReference>
<keyword evidence="3" id="KW-1185">Reference proteome</keyword>